<accession>A0ACC4DUA2</accession>
<proteinExistence type="predicted"/>
<reference evidence="1" key="1">
    <citation type="submission" date="2024-12" db="EMBL/GenBank/DDBJ databases">
        <title>Comparative genomics and development of molecular markers within Purpureocillium lilacinum and among Purpureocillium species.</title>
        <authorList>
            <person name="Yeh Z.-Y."/>
            <person name="Ni N.-T."/>
            <person name="Lo P.-H."/>
            <person name="Mushyakhwo K."/>
            <person name="Lin C.-F."/>
            <person name="Nai Y.-S."/>
        </authorList>
    </citation>
    <scope>NUCLEOTIDE SEQUENCE</scope>
    <source>
        <strain evidence="1">NCHU-NPUST-175</strain>
    </source>
</reference>
<evidence type="ECO:0000313" key="2">
    <source>
        <dbReference type="Proteomes" id="UP001638806"/>
    </source>
</evidence>
<protein>
    <submittedName>
        <fullName evidence="1">Uncharacterized protein</fullName>
    </submittedName>
</protein>
<evidence type="ECO:0000313" key="1">
    <source>
        <dbReference type="EMBL" id="KAL3959683.1"/>
    </source>
</evidence>
<dbReference type="Proteomes" id="UP001638806">
    <property type="component" value="Unassembled WGS sequence"/>
</dbReference>
<dbReference type="EMBL" id="JBGNUJ010000004">
    <property type="protein sequence ID" value="KAL3959683.1"/>
    <property type="molecule type" value="Genomic_DNA"/>
</dbReference>
<gene>
    <name evidence="1" type="ORF">ACCO45_004800</name>
</gene>
<sequence length="296" mass="33637">MSTQKPEPLDADTVRELLYPEAGGGDPAECEERRHPWLTPEQQAPTDRPLLRLWDKNSGSQPDEKGRMLARAPRQRLCTRKSRRTSLGYHIDHGNWDVETPYISFSSSPEAIKKLAWHRDTYGVNRGPHELIAINPGVRRAKGLPLLDVGAEMEHYGIEDPYDDSDYYENHYACLWEVTPEEIVRKWEWDELMKSNEKDWYEEIVLPAFQQHDDDFPLNHYASIFLNRLNEAAGLPCESSPAGRVGLVARLMVSKLAQTSPRITPTPPHPATATSHSLMEDMRRRDGGTNTADGVA</sequence>
<name>A0ACC4DUA2_PURLI</name>
<organism evidence="1 2">
    <name type="scientific">Purpureocillium lilacinum</name>
    <name type="common">Paecilomyces lilacinus</name>
    <dbReference type="NCBI Taxonomy" id="33203"/>
    <lineage>
        <taxon>Eukaryota</taxon>
        <taxon>Fungi</taxon>
        <taxon>Dikarya</taxon>
        <taxon>Ascomycota</taxon>
        <taxon>Pezizomycotina</taxon>
        <taxon>Sordariomycetes</taxon>
        <taxon>Hypocreomycetidae</taxon>
        <taxon>Hypocreales</taxon>
        <taxon>Ophiocordycipitaceae</taxon>
        <taxon>Purpureocillium</taxon>
    </lineage>
</organism>
<comment type="caution">
    <text evidence="1">The sequence shown here is derived from an EMBL/GenBank/DDBJ whole genome shotgun (WGS) entry which is preliminary data.</text>
</comment>
<keyword evidence="2" id="KW-1185">Reference proteome</keyword>